<dbReference type="EMBL" id="JAROAV010000008">
    <property type="protein sequence ID" value="MDF8263189.1"/>
    <property type="molecule type" value="Genomic_DNA"/>
</dbReference>
<evidence type="ECO:0000259" key="15">
    <source>
        <dbReference type="PROSITE" id="PS51068"/>
    </source>
</evidence>
<comment type="catalytic activity">
    <reaction evidence="1">
        <text>Hydrolysis of DNA containing ring-opened 7-methylguanine residues, releasing 2,6-diamino-4-hydroxy-5-(N-methyl)formamidopyrimidine.</text>
        <dbReference type="EC" id="3.2.2.23"/>
    </reaction>
</comment>
<dbReference type="PANTHER" id="PTHR22993">
    <property type="entry name" value="FORMAMIDOPYRIMIDINE-DNA GLYCOSYLASE"/>
    <property type="match status" value="1"/>
</dbReference>
<organism evidence="16 17">
    <name type="scientific">Luteipulveratus flavus</name>
    <dbReference type="NCBI Taxonomy" id="3031728"/>
    <lineage>
        <taxon>Bacteria</taxon>
        <taxon>Bacillati</taxon>
        <taxon>Actinomycetota</taxon>
        <taxon>Actinomycetes</taxon>
        <taxon>Micrococcales</taxon>
        <taxon>Dermacoccaceae</taxon>
        <taxon>Luteipulveratus</taxon>
    </lineage>
</organism>
<dbReference type="SUPFAM" id="SSF57716">
    <property type="entry name" value="Glucocorticoid receptor-like (DNA-binding domain)"/>
    <property type="match status" value="1"/>
</dbReference>
<evidence type="ECO:0000256" key="6">
    <source>
        <dbReference type="ARBA" id="ARBA00022801"/>
    </source>
</evidence>
<dbReference type="Gene3D" id="3.20.190.10">
    <property type="entry name" value="MutM-like, N-terminal"/>
    <property type="match status" value="1"/>
</dbReference>
<accession>A0ABT6C2M0</accession>
<evidence type="ECO:0000256" key="2">
    <source>
        <dbReference type="ARBA" id="ARBA00009409"/>
    </source>
</evidence>
<keyword evidence="12" id="KW-0326">Glycosidase</keyword>
<evidence type="ECO:0000313" key="17">
    <source>
        <dbReference type="Proteomes" id="UP001528912"/>
    </source>
</evidence>
<evidence type="ECO:0000256" key="4">
    <source>
        <dbReference type="ARBA" id="ARBA00022763"/>
    </source>
</evidence>
<dbReference type="InterPro" id="IPR010979">
    <property type="entry name" value="Ribosomal_uS13-like_H2TH"/>
</dbReference>
<dbReference type="SUPFAM" id="SSF46946">
    <property type="entry name" value="S13-like H2TH domain"/>
    <property type="match status" value="1"/>
</dbReference>
<keyword evidence="5 13" id="KW-0863">Zinc-finger</keyword>
<evidence type="ECO:0000256" key="8">
    <source>
        <dbReference type="ARBA" id="ARBA00023125"/>
    </source>
</evidence>
<dbReference type="InterPro" id="IPR000214">
    <property type="entry name" value="Znf_DNA_glyclase/AP_lyase"/>
</dbReference>
<evidence type="ECO:0000256" key="7">
    <source>
        <dbReference type="ARBA" id="ARBA00022833"/>
    </source>
</evidence>
<dbReference type="PROSITE" id="PS51068">
    <property type="entry name" value="FPG_CAT"/>
    <property type="match status" value="1"/>
</dbReference>
<dbReference type="RefSeq" id="WP_277190961.1">
    <property type="nucleotide sequence ID" value="NZ_JAROAV010000008.1"/>
</dbReference>
<keyword evidence="7" id="KW-0862">Zinc</keyword>
<gene>
    <name evidence="16" type="ORF">P4R38_02865</name>
</gene>
<evidence type="ECO:0000256" key="13">
    <source>
        <dbReference type="PROSITE-ProRule" id="PRU00391"/>
    </source>
</evidence>
<evidence type="ECO:0000313" key="16">
    <source>
        <dbReference type="EMBL" id="MDF8263189.1"/>
    </source>
</evidence>
<evidence type="ECO:0000256" key="10">
    <source>
        <dbReference type="ARBA" id="ARBA00023239"/>
    </source>
</evidence>
<dbReference type="Gene3D" id="1.10.8.50">
    <property type="match status" value="1"/>
</dbReference>
<reference evidence="16 17" key="1">
    <citation type="submission" date="2023-03" db="EMBL/GenBank/DDBJ databases">
        <title>YIM 133296 draft genome.</title>
        <authorList>
            <person name="Xiong L."/>
        </authorList>
    </citation>
    <scope>NUCLEOTIDE SEQUENCE [LARGE SCALE GENOMIC DNA]</scope>
    <source>
        <strain evidence="16 17">YIM 133296</strain>
    </source>
</reference>
<evidence type="ECO:0000256" key="1">
    <source>
        <dbReference type="ARBA" id="ARBA00001668"/>
    </source>
</evidence>
<keyword evidence="17" id="KW-1185">Reference proteome</keyword>
<dbReference type="InterPro" id="IPR035937">
    <property type="entry name" value="FPG_N"/>
</dbReference>
<keyword evidence="8" id="KW-0238">DNA-binding</keyword>
<dbReference type="PROSITE" id="PS51066">
    <property type="entry name" value="ZF_FPG_2"/>
    <property type="match status" value="1"/>
</dbReference>
<dbReference type="Pfam" id="PF01149">
    <property type="entry name" value="Fapy_DNA_glyco"/>
    <property type="match status" value="1"/>
</dbReference>
<dbReference type="Proteomes" id="UP001528912">
    <property type="component" value="Unassembled WGS sequence"/>
</dbReference>
<dbReference type="SUPFAM" id="SSF81624">
    <property type="entry name" value="N-terminal domain of MutM-like DNA repair proteins"/>
    <property type="match status" value="1"/>
</dbReference>
<dbReference type="Pfam" id="PF06831">
    <property type="entry name" value="H2TH"/>
    <property type="match status" value="1"/>
</dbReference>
<dbReference type="SMART" id="SM00898">
    <property type="entry name" value="Fapy_DNA_glyco"/>
    <property type="match status" value="1"/>
</dbReference>
<comment type="caution">
    <text evidence="16">The sequence shown here is derived from an EMBL/GenBank/DDBJ whole genome shotgun (WGS) entry which is preliminary data.</text>
</comment>
<feature type="domain" description="FPG-type" evidence="14">
    <location>
        <begin position="240"/>
        <end position="273"/>
    </location>
</feature>
<dbReference type="InterPro" id="IPR015886">
    <property type="entry name" value="H2TH_FPG"/>
</dbReference>
<name>A0ABT6C2M0_9MICO</name>
<keyword evidence="4" id="KW-0227">DNA damage</keyword>
<dbReference type="SMART" id="SM01232">
    <property type="entry name" value="H2TH"/>
    <property type="match status" value="1"/>
</dbReference>
<evidence type="ECO:0000256" key="5">
    <source>
        <dbReference type="ARBA" id="ARBA00022771"/>
    </source>
</evidence>
<protein>
    <submittedName>
        <fullName evidence="16">DNA-formamidopyrimidine glycosylase family protein</fullName>
    </submittedName>
</protein>
<keyword evidence="11" id="KW-0511">Multifunctional enzyme</keyword>
<keyword evidence="9" id="KW-0234">DNA repair</keyword>
<dbReference type="InterPro" id="IPR012319">
    <property type="entry name" value="FPG_cat"/>
</dbReference>
<evidence type="ECO:0000256" key="3">
    <source>
        <dbReference type="ARBA" id="ARBA00022723"/>
    </source>
</evidence>
<feature type="domain" description="Formamidopyrimidine-DNA glycosylase catalytic" evidence="15">
    <location>
        <begin position="2"/>
        <end position="139"/>
    </location>
</feature>
<evidence type="ECO:0000259" key="14">
    <source>
        <dbReference type="PROSITE" id="PS51066"/>
    </source>
</evidence>
<sequence>MPELPEVESARAVIERSALHRRIEDVDDADGYVCRPHRRGEIREALVGRRLTSAHRRGKLMWCETSGVGRSRTPGPVLALHLGMAGRILVDGPTGSDEGGDYVGTRTRSSARHKPEWDRFTLRFEDGGSLRLFDKRRLGRVYLEPDLDRLGPDAGEVGLRELREILSRSRAPLKARLLDQHALAGVGNLLADEVLWQAELDPHRPADEIEPDRVTVLHRSLRTAIRRALKRGGVHTGEVIPYRKRGADCPRCGAPMRRGVVGGRTTWWCSKEQ</sequence>
<dbReference type="PANTHER" id="PTHR22993:SF9">
    <property type="entry name" value="FORMAMIDOPYRIMIDINE-DNA GLYCOSYLASE"/>
    <property type="match status" value="1"/>
</dbReference>
<keyword evidence="6" id="KW-0378">Hydrolase</keyword>
<keyword evidence="10" id="KW-0456">Lyase</keyword>
<evidence type="ECO:0000256" key="11">
    <source>
        <dbReference type="ARBA" id="ARBA00023268"/>
    </source>
</evidence>
<comment type="similarity">
    <text evidence="2">Belongs to the FPG family.</text>
</comment>
<proteinExistence type="inferred from homology"/>
<keyword evidence="3" id="KW-0479">Metal-binding</keyword>
<evidence type="ECO:0000256" key="12">
    <source>
        <dbReference type="ARBA" id="ARBA00023295"/>
    </source>
</evidence>
<evidence type="ECO:0000256" key="9">
    <source>
        <dbReference type="ARBA" id="ARBA00023204"/>
    </source>
</evidence>